<dbReference type="InterPro" id="IPR025877">
    <property type="entry name" value="MobA-like_NTP_Trfase"/>
</dbReference>
<dbReference type="Proteomes" id="UP000811545">
    <property type="component" value="Unassembled WGS sequence"/>
</dbReference>
<sequence length="242" mass="27349">MIDIVVLAGGRSFLPEKASYKSLLLINSKPMVWYPLQELKSVNNIGKVVLVASKEVAEVVGNDYHFWVDSNASLTDNLFKGFEKTSSDYILICSADIPLVKANHIQWFIDEGLKSSARVVMPYITKNVIDKSYPGARRTYVRLKEGLVTLGNIALVERNLLGEIKQLIKKATDYRKNPLKIARLVGYDIVALYLLGLLSVKYIERRAYHFVKGPVRGLLCPYPEIGMDVDKIEDLEVVKRFI</sequence>
<proteinExistence type="predicted"/>
<evidence type="ECO:0000259" key="1">
    <source>
        <dbReference type="Pfam" id="PF12804"/>
    </source>
</evidence>
<dbReference type="Pfam" id="PF12804">
    <property type="entry name" value="NTP_transf_3"/>
    <property type="match status" value="1"/>
</dbReference>
<dbReference type="EMBL" id="QLTW01000002">
    <property type="protein sequence ID" value="MBT9144250.1"/>
    <property type="molecule type" value="Genomic_DNA"/>
</dbReference>
<keyword evidence="2" id="KW-0808">Transferase</keyword>
<dbReference type="Gene3D" id="3.90.550.10">
    <property type="entry name" value="Spore Coat Polysaccharide Biosynthesis Protein SpsA, Chain A"/>
    <property type="match status" value="1"/>
</dbReference>
<evidence type="ECO:0000313" key="2">
    <source>
        <dbReference type="EMBL" id="MBT9144250.1"/>
    </source>
</evidence>
<dbReference type="GO" id="GO:0043814">
    <property type="term" value="F:phospholactate guanylyltransferase activity"/>
    <property type="evidence" value="ECO:0007669"/>
    <property type="project" value="UniProtKB-EC"/>
</dbReference>
<dbReference type="SUPFAM" id="SSF53448">
    <property type="entry name" value="Nucleotide-diphospho-sugar transferases"/>
    <property type="match status" value="1"/>
</dbReference>
<gene>
    <name evidence="2" type="primary">cofC_1</name>
    <name evidence="2" type="ORF">DDT42_00082</name>
</gene>
<dbReference type="AlphaFoldDB" id="A0A9E2BHI7"/>
<dbReference type="EC" id="2.7.7.68" evidence="2"/>
<organism evidence="2 3">
    <name type="scientific">Psychracetigena formicireducens</name>
    <dbReference type="NCBI Taxonomy" id="2986056"/>
    <lineage>
        <taxon>Bacteria</taxon>
        <taxon>Bacillati</taxon>
        <taxon>Candidatus Lithacetigenota</taxon>
        <taxon>Candidatus Psychracetigena</taxon>
    </lineage>
</organism>
<evidence type="ECO:0000313" key="3">
    <source>
        <dbReference type="Proteomes" id="UP000811545"/>
    </source>
</evidence>
<reference evidence="2 3" key="1">
    <citation type="journal article" date="2021" name="bioRxiv">
        <title>Unique metabolic strategies in Hadean analogues reveal hints for primordial physiology.</title>
        <authorList>
            <person name="Nobu M.K."/>
            <person name="Nakai R."/>
            <person name="Tamazawa S."/>
            <person name="Mori H."/>
            <person name="Toyoda A."/>
            <person name="Ijiri A."/>
            <person name="Suzuki S."/>
            <person name="Kurokawa K."/>
            <person name="Kamagata Y."/>
            <person name="Tamaki H."/>
        </authorList>
    </citation>
    <scope>NUCLEOTIDE SEQUENCE [LARGE SCALE GENOMIC DNA]</scope>
    <source>
        <strain evidence="2">BS525</strain>
    </source>
</reference>
<dbReference type="InterPro" id="IPR029044">
    <property type="entry name" value="Nucleotide-diphossugar_trans"/>
</dbReference>
<feature type="domain" description="MobA-like NTP transferase" evidence="1">
    <location>
        <begin position="5"/>
        <end position="169"/>
    </location>
</feature>
<name>A0A9E2BHI7_PSYF1</name>
<protein>
    <submittedName>
        <fullName evidence="2">2-phospho-L-lactate guanylyltransferase</fullName>
        <ecNumber evidence="2">2.7.7.68</ecNumber>
    </submittedName>
</protein>
<comment type="caution">
    <text evidence="2">The sequence shown here is derived from an EMBL/GenBank/DDBJ whole genome shotgun (WGS) entry which is preliminary data.</text>
</comment>
<accession>A0A9E2BHI7</accession>
<keyword evidence="2" id="KW-0548">Nucleotidyltransferase</keyword>